<protein>
    <submittedName>
        <fullName evidence="1">Uncharacterized protein</fullName>
    </submittedName>
</protein>
<organism evidence="1 2">
    <name type="scientific">Paractinoplanes abujensis</name>
    <dbReference type="NCBI Taxonomy" id="882441"/>
    <lineage>
        <taxon>Bacteria</taxon>
        <taxon>Bacillati</taxon>
        <taxon>Actinomycetota</taxon>
        <taxon>Actinomycetes</taxon>
        <taxon>Micromonosporales</taxon>
        <taxon>Micromonosporaceae</taxon>
        <taxon>Paractinoplanes</taxon>
    </lineage>
</organism>
<dbReference type="EMBL" id="JACHMF010000001">
    <property type="protein sequence ID" value="MBB4692146.1"/>
    <property type="molecule type" value="Genomic_DNA"/>
</dbReference>
<gene>
    <name evidence="1" type="ORF">BKA14_002294</name>
</gene>
<name>A0A7W7CP71_9ACTN</name>
<reference evidence="1 2" key="1">
    <citation type="submission" date="2020-08" db="EMBL/GenBank/DDBJ databases">
        <title>Sequencing the genomes of 1000 actinobacteria strains.</title>
        <authorList>
            <person name="Klenk H.-P."/>
        </authorList>
    </citation>
    <scope>NUCLEOTIDE SEQUENCE [LARGE SCALE GENOMIC DNA]</scope>
    <source>
        <strain evidence="1 2">DSM 45518</strain>
    </source>
</reference>
<accession>A0A7W7CP71</accession>
<dbReference type="Proteomes" id="UP000542742">
    <property type="component" value="Unassembled WGS sequence"/>
</dbReference>
<dbReference type="AlphaFoldDB" id="A0A7W7CP71"/>
<evidence type="ECO:0000313" key="1">
    <source>
        <dbReference type="EMBL" id="MBB4692146.1"/>
    </source>
</evidence>
<proteinExistence type="predicted"/>
<comment type="caution">
    <text evidence="1">The sequence shown here is derived from an EMBL/GenBank/DDBJ whole genome shotgun (WGS) entry which is preliminary data.</text>
</comment>
<sequence>MFAHKVFRYASDDRATHEAAVAYGLGVGVPQQQLDWEG</sequence>
<keyword evidence="2" id="KW-1185">Reference proteome</keyword>
<evidence type="ECO:0000313" key="2">
    <source>
        <dbReference type="Proteomes" id="UP000542742"/>
    </source>
</evidence>